<evidence type="ECO:0000256" key="1">
    <source>
        <dbReference type="SAM" id="SignalP"/>
    </source>
</evidence>
<protein>
    <submittedName>
        <fullName evidence="2">Uncharacterized protein</fullName>
    </submittedName>
</protein>
<gene>
    <name evidence="2" type="ORF">GP644_18900</name>
</gene>
<evidence type="ECO:0000313" key="2">
    <source>
        <dbReference type="EMBL" id="KAE9627649.1"/>
    </source>
</evidence>
<dbReference type="Proteomes" id="UP000441586">
    <property type="component" value="Unassembled WGS sequence"/>
</dbReference>
<reference evidence="2 3" key="1">
    <citation type="submission" date="2019-12" db="EMBL/GenBank/DDBJ databases">
        <authorList>
            <person name="Zhang Y.-J."/>
        </authorList>
    </citation>
    <scope>NUCLEOTIDE SEQUENCE [LARGE SCALE GENOMIC DNA]</scope>
    <source>
        <strain evidence="2 3">H18S-6</strain>
    </source>
</reference>
<comment type="caution">
    <text evidence="2">The sequence shown here is derived from an EMBL/GenBank/DDBJ whole genome shotgun (WGS) entry which is preliminary data.</text>
</comment>
<keyword evidence="1" id="KW-0732">Signal</keyword>
<evidence type="ECO:0000313" key="3">
    <source>
        <dbReference type="Proteomes" id="UP000441586"/>
    </source>
</evidence>
<feature type="chain" id="PRO_5025505199" evidence="1">
    <location>
        <begin position="24"/>
        <end position="168"/>
    </location>
</feature>
<organism evidence="2 3">
    <name type="scientific">Parasedimentitalea maritima</name>
    <dbReference type="NCBI Taxonomy" id="2578117"/>
    <lineage>
        <taxon>Bacteria</taxon>
        <taxon>Pseudomonadati</taxon>
        <taxon>Pseudomonadota</taxon>
        <taxon>Alphaproteobacteria</taxon>
        <taxon>Rhodobacterales</taxon>
        <taxon>Paracoccaceae</taxon>
        <taxon>Parasedimentitalea</taxon>
    </lineage>
</organism>
<dbReference type="AlphaFoldDB" id="A0A6A4REK7"/>
<proteinExistence type="predicted"/>
<dbReference type="EMBL" id="WSFO01000012">
    <property type="protein sequence ID" value="KAE9627649.1"/>
    <property type="molecule type" value="Genomic_DNA"/>
</dbReference>
<accession>A0A6A4REK7</accession>
<sequence length="168" mass="16816">MMRIFVLTSLTALALTACGPAPQGVGFTGVGSEPVGLATSTSSADRRLTATQPLPSSNGLPLHHVSSASTSQPVLAAQVMGGSPSAAAKTVELVGSKVLVSLAEANGEVFLVGQVPKSMWSQSLSPGADKALLAAVPQLTGCRHQGKVYRGGVSKTQPVALAVPLSCG</sequence>
<name>A0A6A4REK7_9RHOB</name>
<dbReference type="RefSeq" id="WP_158980959.1">
    <property type="nucleotide sequence ID" value="NZ_WSFO01000012.1"/>
</dbReference>
<feature type="signal peptide" evidence="1">
    <location>
        <begin position="1"/>
        <end position="23"/>
    </location>
</feature>
<dbReference type="PROSITE" id="PS51257">
    <property type="entry name" value="PROKAR_LIPOPROTEIN"/>
    <property type="match status" value="1"/>
</dbReference>